<feature type="region of interest" description="Disordered" evidence="1">
    <location>
        <begin position="36"/>
        <end position="67"/>
    </location>
</feature>
<accession>A0A4C1YIH2</accession>
<gene>
    <name evidence="2" type="ORF">EVAR_49978_1</name>
</gene>
<dbReference type="Proteomes" id="UP000299102">
    <property type="component" value="Unassembled WGS sequence"/>
</dbReference>
<organism evidence="2 3">
    <name type="scientific">Eumeta variegata</name>
    <name type="common">Bagworm moth</name>
    <name type="synonym">Eumeta japonica</name>
    <dbReference type="NCBI Taxonomy" id="151549"/>
    <lineage>
        <taxon>Eukaryota</taxon>
        <taxon>Metazoa</taxon>
        <taxon>Ecdysozoa</taxon>
        <taxon>Arthropoda</taxon>
        <taxon>Hexapoda</taxon>
        <taxon>Insecta</taxon>
        <taxon>Pterygota</taxon>
        <taxon>Neoptera</taxon>
        <taxon>Endopterygota</taxon>
        <taxon>Lepidoptera</taxon>
        <taxon>Glossata</taxon>
        <taxon>Ditrysia</taxon>
        <taxon>Tineoidea</taxon>
        <taxon>Psychidae</taxon>
        <taxon>Oiketicinae</taxon>
        <taxon>Eumeta</taxon>
    </lineage>
</organism>
<name>A0A4C1YIH2_EUMVA</name>
<feature type="compositionally biased region" description="Polar residues" evidence="1">
    <location>
        <begin position="52"/>
        <end position="67"/>
    </location>
</feature>
<protein>
    <submittedName>
        <fullName evidence="2">Uncharacterized protein</fullName>
    </submittedName>
</protein>
<dbReference type="AlphaFoldDB" id="A0A4C1YIH2"/>
<keyword evidence="3" id="KW-1185">Reference proteome</keyword>
<evidence type="ECO:0000313" key="2">
    <source>
        <dbReference type="EMBL" id="GBP76181.1"/>
    </source>
</evidence>
<proteinExistence type="predicted"/>
<evidence type="ECO:0000256" key="1">
    <source>
        <dbReference type="SAM" id="MobiDB-lite"/>
    </source>
</evidence>
<comment type="caution">
    <text evidence="2">The sequence shown here is derived from an EMBL/GenBank/DDBJ whole genome shotgun (WGS) entry which is preliminary data.</text>
</comment>
<sequence length="138" mass="14865">MARGPRRVRGRYVTPPRCSAPIPQYIILMPPNLSPARKSCQRTRPREENAPNIDSGSTVGTSPGPAFNSNTGPVTILLVFTIRGHNQGVKFGKQANPTTAVRGDVHVRSLTKLAIIFEYIILSQAGPRPILHGGCGTV</sequence>
<dbReference type="EMBL" id="BGZK01001279">
    <property type="protein sequence ID" value="GBP76181.1"/>
    <property type="molecule type" value="Genomic_DNA"/>
</dbReference>
<reference evidence="2 3" key="1">
    <citation type="journal article" date="2019" name="Commun. Biol.">
        <title>The bagworm genome reveals a unique fibroin gene that provides high tensile strength.</title>
        <authorList>
            <person name="Kono N."/>
            <person name="Nakamura H."/>
            <person name="Ohtoshi R."/>
            <person name="Tomita M."/>
            <person name="Numata K."/>
            <person name="Arakawa K."/>
        </authorList>
    </citation>
    <scope>NUCLEOTIDE SEQUENCE [LARGE SCALE GENOMIC DNA]</scope>
</reference>
<evidence type="ECO:0000313" key="3">
    <source>
        <dbReference type="Proteomes" id="UP000299102"/>
    </source>
</evidence>